<dbReference type="PANTHER" id="PTHR15682">
    <property type="entry name" value="UNHEALTHY RIBOSOME BIOGENESIS PROTEIN 2 HOMOLOG"/>
    <property type="match status" value="1"/>
</dbReference>
<name>A0AAD8KHE9_TARER</name>
<dbReference type="EMBL" id="JAUHHV010000005">
    <property type="protein sequence ID" value="KAK1423067.1"/>
    <property type="molecule type" value="Genomic_DNA"/>
</dbReference>
<dbReference type="InterPro" id="IPR052609">
    <property type="entry name" value="Ribosome_Biogenesis_Reg"/>
</dbReference>
<comment type="caution">
    <text evidence="3">The sequence shown here is derived from an EMBL/GenBank/DDBJ whole genome shotgun (WGS) entry which is preliminary data.</text>
</comment>
<sequence length="1882" mass="212123">MADYQSPRAETSSASSSKKKRKLPDSDNNHNEKPSKSSRNNQLHDEETTSSPWTNLQLVLSLQKNSFDIEKKVKLAYVFVNLSFNQVEEDDDAIQSSEVISFERVIIFLNNWIQSTLISSEKKIRLDGFMSQFGVSGSCLDYRCWKIFKFCLEEGAKLHVSLSSARDILKVVHCIASNTVVKDFNDDEFALYDTILDCISSVFGSHGGVSNENLDLWILLVGAVLELVLKVVNNKLEDSRTGGVILNLTCLVLDPFIKFLRLHPNKKNGFHDFVDRLLELLLNLLHVTHKAVVNTNHVWISKLSKLIEEVLCQGLFHPSHIDGFLSLQSLTKYKLSDDGKQKDAKTVIKSYHRHFFDKLERIIIEKKAFALFGEGELFRLYVHCIKRQEGVEVSEGSRKITDGLSEKSQQVSALSAEIRKSLFDFFVQIMEPFLCDIDTYLKDEVGIGSVLEDVFCTLKSVNSILVVLIEEEVYVRVDDTSEGACGNFLKLICDKVTLLSTKIGQVVPLTFDVNNGKCKELAEVAAKELVLCINYLLRIDYEVHGNDLESLWLLIFSYATLGHSSINLQDKSSLVSEIIDLGCHMVNLYSELRQVGTSIFALCKAIRHLVSSVRDIEVSHTESSRSSFYHESSTKSLRLILSSPELRLSIHNAIKSIPEGQVSLSIQELATDVSKSLEWMKGNLGNLYQDLKAEALGSGLSEVYALILDSLVVTSGNSSLVGVSLNDLMSVISPIMSILISQQKDGAHKFLMEVSGCKDETSSACWIFVFLFRLYYSSRSLYHQAVSLAPPTTSKKMSEVMRDSFTACSGNDWLKNMEKDEGYFSWISQSSVSLLFVIEAVSDICCKENVSDISPLTYVLNVMIIQRLVDLNRLVNSYEFVIKRNENEDGISGKQNKRLQKRFLKLTEEATGLVNVMTGHFSLFRECQLDYPWDMTVAALDKKSLQSAIWCIICQNIDIWSKHAAKKKLKMFLSILLQKSLPYASNRFKQFGERNDVVEALNLKTVTCQEISLELLCNSMLYEEKFVRRHMASRFCEFLKELVSPLFSNGVEVELQAHPNWPDVLNSLKIPSVASNNIRKISNEQEVDPSVEIIYTVCETAFNFLSWMPKGCLSSKSFSLYSTCILNLERFIVGALLGDDTDDPSLRNCYELLRLFVCCRRTLKKLMVTYCEENMESSQNSLGAIHFEGKFPALWLLESLLSVQHVFSEDKNTHVNKLMFSLMDYTSYVFLTLTKGSFIHASPFLISSRKPLQQKDVSTIDQEDSIDANNFMIHVADALKGHSQIMLARNCEKTSRSHLLKLSSTIACFQGFLWGLASTLCYMDTRNINLKAIFLRRNFEPIDKLKLCIDAYTTSVQKLLCELVLQDDNLIEASGSFRLEDADMGSVNIDHLFFSRLLAGENLEAAFLLRQLFIAYSAILKLNLQIKTALSTNLVNIFIGVSEFLLLEFSNNTETPSEFTYVFLDGIGKFLEELANHLCSTNPTLPTKVYEKLIGLHLKAIGKCISLQQKRATLESHETESRTKTMNDPEYACSSLDEIKNRLRLSFKVFVGKPSELYISSAIQSIRKALIGQQEGCVPYQIYSGNSGGGKVSSVVAAGIDCLDVVLEAITGRKGLRTVKTDILGSVCCLFNVIYHLQSPQIFFKNPISNTHNCVDPDTGSVVLMCIEVLTKVSGKHAHYQIDACHVAQALSIPATLFQNMLQLKTSNDKTQSMSDKLFDRPYSTELYGACCRMLYTFLRHHKRESVRHIALLQASVSVLLHCLETVQESGFVWGLREGVKCGAFLRRIYEEIRQQKDVIGQDCRLFLSSYLVVYSGYGPLKIGIRREIDEALRPGVYALIDSCSPDDLQYLHTVLGEGPCRKTLANLQHDYKINFQYEGKV</sequence>
<feature type="domain" description="Nucleolar 27S pre-rRNA processing Urb2/Npa2 C-terminal" evidence="2">
    <location>
        <begin position="1665"/>
        <end position="1881"/>
    </location>
</feature>
<accession>A0AAD8KHE9</accession>
<evidence type="ECO:0000313" key="4">
    <source>
        <dbReference type="Proteomes" id="UP001229421"/>
    </source>
</evidence>
<feature type="compositionally biased region" description="Basic and acidic residues" evidence="1">
    <location>
        <begin position="23"/>
        <end position="35"/>
    </location>
</feature>
<organism evidence="3 4">
    <name type="scientific">Tagetes erecta</name>
    <name type="common">African marigold</name>
    <dbReference type="NCBI Taxonomy" id="13708"/>
    <lineage>
        <taxon>Eukaryota</taxon>
        <taxon>Viridiplantae</taxon>
        <taxon>Streptophyta</taxon>
        <taxon>Embryophyta</taxon>
        <taxon>Tracheophyta</taxon>
        <taxon>Spermatophyta</taxon>
        <taxon>Magnoliopsida</taxon>
        <taxon>eudicotyledons</taxon>
        <taxon>Gunneridae</taxon>
        <taxon>Pentapetalae</taxon>
        <taxon>asterids</taxon>
        <taxon>campanulids</taxon>
        <taxon>Asterales</taxon>
        <taxon>Asteraceae</taxon>
        <taxon>Asteroideae</taxon>
        <taxon>Heliantheae alliance</taxon>
        <taxon>Tageteae</taxon>
        <taxon>Tagetes</taxon>
    </lineage>
</organism>
<reference evidence="3" key="1">
    <citation type="journal article" date="2023" name="bioRxiv">
        <title>Improved chromosome-level genome assembly for marigold (Tagetes erecta).</title>
        <authorList>
            <person name="Jiang F."/>
            <person name="Yuan L."/>
            <person name="Wang S."/>
            <person name="Wang H."/>
            <person name="Xu D."/>
            <person name="Wang A."/>
            <person name="Fan W."/>
        </authorList>
    </citation>
    <scope>NUCLEOTIDE SEQUENCE</scope>
    <source>
        <strain evidence="3">WSJ</strain>
        <tissue evidence="3">Leaf</tissue>
    </source>
</reference>
<proteinExistence type="predicted"/>
<gene>
    <name evidence="3" type="ORF">QVD17_18361</name>
</gene>
<dbReference type="GO" id="GO:0042254">
    <property type="term" value="P:ribosome biogenesis"/>
    <property type="evidence" value="ECO:0007669"/>
    <property type="project" value="TreeGrafter"/>
</dbReference>
<evidence type="ECO:0000259" key="2">
    <source>
        <dbReference type="Pfam" id="PF10441"/>
    </source>
</evidence>
<dbReference type="InterPro" id="IPR018849">
    <property type="entry name" value="Urb2/Npa2_C"/>
</dbReference>
<dbReference type="Proteomes" id="UP001229421">
    <property type="component" value="Unassembled WGS sequence"/>
</dbReference>
<keyword evidence="4" id="KW-1185">Reference proteome</keyword>
<evidence type="ECO:0000313" key="3">
    <source>
        <dbReference type="EMBL" id="KAK1423067.1"/>
    </source>
</evidence>
<dbReference type="Pfam" id="PF10441">
    <property type="entry name" value="Urb2"/>
    <property type="match status" value="1"/>
</dbReference>
<evidence type="ECO:0000256" key="1">
    <source>
        <dbReference type="SAM" id="MobiDB-lite"/>
    </source>
</evidence>
<feature type="region of interest" description="Disordered" evidence="1">
    <location>
        <begin position="1"/>
        <end position="49"/>
    </location>
</feature>
<dbReference type="GO" id="GO:0005730">
    <property type="term" value="C:nucleolus"/>
    <property type="evidence" value="ECO:0007669"/>
    <property type="project" value="TreeGrafter"/>
</dbReference>
<protein>
    <recommendedName>
        <fullName evidence="2">Nucleolar 27S pre-rRNA processing Urb2/Npa2 C-terminal domain-containing protein</fullName>
    </recommendedName>
</protein>
<dbReference type="PANTHER" id="PTHR15682:SF2">
    <property type="entry name" value="UNHEALTHY RIBOSOME BIOGENESIS PROTEIN 2 HOMOLOG"/>
    <property type="match status" value="1"/>
</dbReference>